<dbReference type="Proteomes" id="UP000178991">
    <property type="component" value="Unassembled WGS sequence"/>
</dbReference>
<comment type="caution">
    <text evidence="2">The sequence shown here is derived from an EMBL/GenBank/DDBJ whole genome shotgun (WGS) entry which is preliminary data.</text>
</comment>
<protein>
    <recommendedName>
        <fullName evidence="1">DUF218 domain-containing protein</fullName>
    </recommendedName>
</protein>
<organism evidence="2 3">
    <name type="scientific">Candidatus Staskawiczbacteria bacterium RIFCSPHIGHO2_01_FULL_34_27</name>
    <dbReference type="NCBI Taxonomy" id="1802199"/>
    <lineage>
        <taxon>Bacteria</taxon>
        <taxon>Candidatus Staskawicziibacteriota</taxon>
    </lineage>
</organism>
<dbReference type="InterPro" id="IPR003848">
    <property type="entry name" value="DUF218"/>
</dbReference>
<reference evidence="2 3" key="1">
    <citation type="journal article" date="2016" name="Nat. Commun.">
        <title>Thousands of microbial genomes shed light on interconnected biogeochemical processes in an aquifer system.</title>
        <authorList>
            <person name="Anantharaman K."/>
            <person name="Brown C.T."/>
            <person name="Hug L.A."/>
            <person name="Sharon I."/>
            <person name="Castelle C.J."/>
            <person name="Probst A.J."/>
            <person name="Thomas B.C."/>
            <person name="Singh A."/>
            <person name="Wilkins M.J."/>
            <person name="Karaoz U."/>
            <person name="Brodie E.L."/>
            <person name="Williams K.H."/>
            <person name="Hubbard S.S."/>
            <person name="Banfield J.F."/>
        </authorList>
    </citation>
    <scope>NUCLEOTIDE SEQUENCE [LARGE SCALE GENOMIC DNA]</scope>
</reference>
<name>A0A1G2HK30_9BACT</name>
<accession>A0A1G2HK30</accession>
<evidence type="ECO:0000259" key="1">
    <source>
        <dbReference type="Pfam" id="PF02698"/>
    </source>
</evidence>
<proteinExistence type="predicted"/>
<feature type="domain" description="DUF218" evidence="1">
    <location>
        <begin position="38"/>
        <end position="126"/>
    </location>
</feature>
<evidence type="ECO:0000313" key="2">
    <source>
        <dbReference type="EMBL" id="OGZ62571.1"/>
    </source>
</evidence>
<dbReference type="EMBL" id="MHOL01000018">
    <property type="protein sequence ID" value="OGZ62571.1"/>
    <property type="molecule type" value="Genomic_DNA"/>
</dbReference>
<dbReference type="Pfam" id="PF02698">
    <property type="entry name" value="DUF218"/>
    <property type="match status" value="1"/>
</dbReference>
<evidence type="ECO:0000313" key="3">
    <source>
        <dbReference type="Proteomes" id="UP000178991"/>
    </source>
</evidence>
<sequence>MKKKTKTILTILCPGDPVHDYSFEDQPRNMDKYSGGDVRMRAAVKIWNQYEFIIVVGGSKEKVGGMKIFLIRNNIDPTKIIQLESNPDTNGNLNALYKIFDRYPKLRNCKIDILSNRYHGDRIKRWQKAYWIKL</sequence>
<gene>
    <name evidence="2" type="ORF">A2639_02965</name>
</gene>
<dbReference type="AlphaFoldDB" id="A0A1G2HK30"/>